<dbReference type="SUPFAM" id="SSF56300">
    <property type="entry name" value="Metallo-dependent phosphatases"/>
    <property type="match status" value="1"/>
</dbReference>
<dbReference type="EMBL" id="CP019630">
    <property type="protein sequence ID" value="AQQ04442.1"/>
    <property type="molecule type" value="Genomic_DNA"/>
</dbReference>
<dbReference type="InterPro" id="IPR029052">
    <property type="entry name" value="Metallo-depent_PP-like"/>
</dbReference>
<gene>
    <name evidence="2" type="ORF">B0E33_13315</name>
</gene>
<evidence type="ECO:0000259" key="1">
    <source>
        <dbReference type="Pfam" id="PF00149"/>
    </source>
</evidence>
<dbReference type="RefSeq" id="WP_077291455.1">
    <property type="nucleotide sequence ID" value="NZ_CP019630.1"/>
</dbReference>
<dbReference type="Pfam" id="PF00149">
    <property type="entry name" value="Metallophos"/>
    <property type="match status" value="1"/>
</dbReference>
<evidence type="ECO:0000313" key="2">
    <source>
        <dbReference type="EMBL" id="AQQ04442.1"/>
    </source>
</evidence>
<keyword evidence="3" id="KW-1185">Reference proteome</keyword>
<dbReference type="InterPro" id="IPR004843">
    <property type="entry name" value="Calcineurin-like_PHP"/>
</dbReference>
<dbReference type="Gene3D" id="3.60.21.10">
    <property type="match status" value="1"/>
</dbReference>
<evidence type="ECO:0000313" key="3">
    <source>
        <dbReference type="Proteomes" id="UP000188174"/>
    </source>
</evidence>
<protein>
    <submittedName>
        <fullName evidence="2">Metallophosphoesterase-domain-containing protein</fullName>
    </submittedName>
</protein>
<sequence>MIRIAVVTDIHHHATHGKSALHSLADFVVWANTEKPVIVLDLGDRITDVDKQTDMRLQREVAEIFAELDAPVQHLCGNHDRDNLSVGENAEILRTGLDNTVIDLGDWQLAVWRADTKFTYHETNAGFVLPEADLRWLSQMTQQADKPTLIASHIPFSGHSQIGNYYFERNAEYSTYPQSQRIRTAIAQARVPLACIAGHVHRNTVTTIDGIPHLTQQSLTECFTTGEEPAHAWGLLKLGSKLEWQVFGNDPFELRLTPSRKRSPAPLAPFVFEQRA</sequence>
<organism evidence="2 3">
    <name type="scientific">Roseibium algicola</name>
    <dbReference type="NCBI Taxonomy" id="2857014"/>
    <lineage>
        <taxon>Bacteria</taxon>
        <taxon>Pseudomonadati</taxon>
        <taxon>Pseudomonadota</taxon>
        <taxon>Alphaproteobacteria</taxon>
        <taxon>Hyphomicrobiales</taxon>
        <taxon>Stappiaceae</taxon>
        <taxon>Roseibium</taxon>
    </lineage>
</organism>
<accession>A0ABM6I297</accession>
<proteinExistence type="predicted"/>
<dbReference type="Proteomes" id="UP000188174">
    <property type="component" value="Chromosome"/>
</dbReference>
<dbReference type="PANTHER" id="PTHR31302:SF0">
    <property type="entry name" value="TRANSMEMBRANE PROTEIN WITH METALLOPHOSPHOESTERASE DOMAIN"/>
    <property type="match status" value="1"/>
</dbReference>
<feature type="domain" description="Calcineurin-like phosphoesterase" evidence="1">
    <location>
        <begin position="2"/>
        <end position="202"/>
    </location>
</feature>
<dbReference type="InterPro" id="IPR051158">
    <property type="entry name" value="Metallophosphoesterase_sf"/>
</dbReference>
<reference evidence="2 3" key="1">
    <citation type="submission" date="2017-02" db="EMBL/GenBank/DDBJ databases">
        <authorList>
            <person name="Jeong S."/>
        </authorList>
    </citation>
    <scope>NUCLEOTIDE SEQUENCE [LARGE SCALE GENOMIC DNA]</scope>
    <source>
        <strain evidence="2 3">RMAR6-6</strain>
    </source>
</reference>
<name>A0ABM6I297_9HYPH</name>
<dbReference type="PANTHER" id="PTHR31302">
    <property type="entry name" value="TRANSMEMBRANE PROTEIN WITH METALLOPHOSPHOESTERASE DOMAIN-RELATED"/>
    <property type="match status" value="1"/>
</dbReference>